<evidence type="ECO:0000313" key="3">
    <source>
        <dbReference type="EMBL" id="CAB9531861.1"/>
    </source>
</evidence>
<gene>
    <name evidence="3" type="ORF">SEMRO_4126_G353070.1</name>
</gene>
<evidence type="ECO:0000256" key="1">
    <source>
        <dbReference type="SAM" id="MobiDB-lite"/>
    </source>
</evidence>
<keyword evidence="2" id="KW-1133">Transmembrane helix</keyword>
<dbReference type="AlphaFoldDB" id="A0A9N8F2T8"/>
<sequence>MNEEEEPSWLSGKNDHLHRKAVLSEEASESEPLLFGSGPIPLEGEVKTPTPMVADDDDDEEAQSGSNNKYGSLGNTKEASSVASSSTRDNSNKKKKSKQSKKKKTDVPPKSIFDEYNNTEPFHDDDKDDSSVITGDDTHTALTLDTKPHMPKRNWCVEYFRVVSTITGISSLGLLATQMIPLFFAPLKSQGYFDLALKFYVSLFCILFLLVESNAPIPFLRNSPILQTFISRGFLYSFLGLICLEEAYSERVKTMVSAHADQFHVAWASLFMQISAWFIFGCGIWYMLMGFCCLKRLRDRVKKKDRQVWIKYRKDLKEWKRMN</sequence>
<reference evidence="3" key="1">
    <citation type="submission" date="2020-06" db="EMBL/GenBank/DDBJ databases">
        <authorList>
            <consortium name="Plant Systems Biology data submission"/>
        </authorList>
    </citation>
    <scope>NUCLEOTIDE SEQUENCE</scope>
    <source>
        <strain evidence="3">D6</strain>
    </source>
</reference>
<keyword evidence="4" id="KW-1185">Reference proteome</keyword>
<feature type="compositionally biased region" description="Basic residues" evidence="1">
    <location>
        <begin position="93"/>
        <end position="104"/>
    </location>
</feature>
<name>A0A9N8F2T8_9STRA</name>
<feature type="transmembrane region" description="Helical" evidence="2">
    <location>
        <begin position="229"/>
        <end position="248"/>
    </location>
</feature>
<dbReference type="OrthoDB" id="41983at2759"/>
<dbReference type="EMBL" id="CAICTM010004124">
    <property type="protein sequence ID" value="CAB9531861.1"/>
    <property type="molecule type" value="Genomic_DNA"/>
</dbReference>
<feature type="transmembrane region" description="Helical" evidence="2">
    <location>
        <begin position="268"/>
        <end position="294"/>
    </location>
</feature>
<dbReference type="Proteomes" id="UP001153069">
    <property type="component" value="Unassembled WGS sequence"/>
</dbReference>
<feature type="transmembrane region" description="Helical" evidence="2">
    <location>
        <begin position="159"/>
        <end position="185"/>
    </location>
</feature>
<comment type="caution">
    <text evidence="3">The sequence shown here is derived from an EMBL/GenBank/DDBJ whole genome shotgun (WGS) entry which is preliminary data.</text>
</comment>
<feature type="transmembrane region" description="Helical" evidence="2">
    <location>
        <begin position="197"/>
        <end position="217"/>
    </location>
</feature>
<accession>A0A9N8F2T8</accession>
<evidence type="ECO:0000313" key="4">
    <source>
        <dbReference type="Proteomes" id="UP001153069"/>
    </source>
</evidence>
<evidence type="ECO:0000256" key="2">
    <source>
        <dbReference type="SAM" id="Phobius"/>
    </source>
</evidence>
<feature type="compositionally biased region" description="Polar residues" evidence="1">
    <location>
        <begin position="63"/>
        <end position="83"/>
    </location>
</feature>
<keyword evidence="2" id="KW-0472">Membrane</keyword>
<protein>
    <submittedName>
        <fullName evidence="3">Uncharacterized protein</fullName>
    </submittedName>
</protein>
<proteinExistence type="predicted"/>
<organism evidence="3 4">
    <name type="scientific">Seminavis robusta</name>
    <dbReference type="NCBI Taxonomy" id="568900"/>
    <lineage>
        <taxon>Eukaryota</taxon>
        <taxon>Sar</taxon>
        <taxon>Stramenopiles</taxon>
        <taxon>Ochrophyta</taxon>
        <taxon>Bacillariophyta</taxon>
        <taxon>Bacillariophyceae</taxon>
        <taxon>Bacillariophycidae</taxon>
        <taxon>Naviculales</taxon>
        <taxon>Naviculaceae</taxon>
        <taxon>Seminavis</taxon>
    </lineage>
</organism>
<feature type="region of interest" description="Disordered" evidence="1">
    <location>
        <begin position="1"/>
        <end position="132"/>
    </location>
</feature>
<keyword evidence="2" id="KW-0812">Transmembrane</keyword>